<evidence type="ECO:0000256" key="1">
    <source>
        <dbReference type="SAM" id="Phobius"/>
    </source>
</evidence>
<feature type="transmembrane region" description="Helical" evidence="1">
    <location>
        <begin position="6"/>
        <end position="25"/>
    </location>
</feature>
<dbReference type="GO" id="GO:0016020">
    <property type="term" value="C:membrane"/>
    <property type="evidence" value="ECO:0007669"/>
    <property type="project" value="InterPro"/>
</dbReference>
<dbReference type="Gene3D" id="2.40.128.690">
    <property type="entry name" value="YycH protein, domain 3-like"/>
    <property type="match status" value="1"/>
</dbReference>
<dbReference type="Proteomes" id="UP000813384">
    <property type="component" value="Unassembled WGS sequence"/>
</dbReference>
<evidence type="ECO:0000313" key="3">
    <source>
        <dbReference type="EMBL" id="MCC9274313.1"/>
    </source>
</evidence>
<organism evidence="3 4">
    <name type="scientific">Enterococcus aquimarinus</name>
    <dbReference type="NCBI Taxonomy" id="328396"/>
    <lineage>
        <taxon>Bacteria</taxon>
        <taxon>Bacillati</taxon>
        <taxon>Bacillota</taxon>
        <taxon>Bacilli</taxon>
        <taxon>Lactobacillales</taxon>
        <taxon>Enterococcaceae</taxon>
        <taxon>Enterococcus</taxon>
    </lineage>
</organism>
<feature type="domain" description="Regulatory protein YycH-like" evidence="2">
    <location>
        <begin position="39"/>
        <end position="272"/>
    </location>
</feature>
<accession>A0A9E3ZUJ1</accession>
<reference evidence="3" key="1">
    <citation type="journal article" date="2021" name="PeerJ">
        <title>Extensive microbial diversity within the chicken gut microbiome revealed by metagenomics and culture.</title>
        <authorList>
            <person name="Gilroy R."/>
            <person name="Ravi A."/>
            <person name="Getino M."/>
            <person name="Pursley I."/>
            <person name="Horton D.L."/>
            <person name="Alikhan N.F."/>
            <person name="Baker D."/>
            <person name="Gharbi K."/>
            <person name="Hall N."/>
            <person name="Watson M."/>
            <person name="Adriaenssens E.M."/>
            <person name="Foster-Nyarko E."/>
            <person name="Jarju S."/>
            <person name="Secka A."/>
            <person name="Antonio M."/>
            <person name="Oren A."/>
            <person name="Chaudhuri R.R."/>
            <person name="La Ragione R."/>
            <person name="Hildebrand F."/>
            <person name="Pallen M.J."/>
        </authorList>
    </citation>
    <scope>NUCLEOTIDE SEQUENCE</scope>
    <source>
        <strain evidence="3">150</strain>
    </source>
</reference>
<dbReference type="EMBL" id="JAJJVO010000125">
    <property type="protein sequence ID" value="MCC9274313.1"/>
    <property type="molecule type" value="Genomic_DNA"/>
</dbReference>
<keyword evidence="1" id="KW-0812">Transmembrane</keyword>
<evidence type="ECO:0000259" key="2">
    <source>
        <dbReference type="Pfam" id="PF09648"/>
    </source>
</evidence>
<keyword evidence="1" id="KW-1133">Transmembrane helix</keyword>
<dbReference type="InterPro" id="IPR018604">
    <property type="entry name" value="YycI-like"/>
</dbReference>
<sequence length="288" mass="33479">MDFKRIEWIFFFAFLGLNLFLFNLYREAKIEQNITYRTNETIPIQKRLSSENIRYEEEFSNDKLQGYYLSGVQTDFNQALLDERTRLNKPQLLEKQTTIAGGNLAHTLETPVILDNESQINAETIDDILTRTDLFLFGKEYQYLADASFIADDYSEIVTGQFYEDIPLNDASGRLTMILERVEDQWLLTKYVQSHVSDLAPLREAMPVYSESDIINTLYVNNRIPVNSTIMWRQLAYKMTLKVRGQAIYVPTWFVAIETTDGKTRIELVNGFTNRIVTNSVVQTVENQ</sequence>
<reference evidence="3" key="2">
    <citation type="submission" date="2021-11" db="EMBL/GenBank/DDBJ databases">
        <authorList>
            <person name="Gilroy R."/>
        </authorList>
    </citation>
    <scope>NUCLEOTIDE SEQUENCE</scope>
    <source>
        <strain evidence="3">150</strain>
    </source>
</reference>
<gene>
    <name evidence="3" type="ORF">K8V42_08510</name>
</gene>
<proteinExistence type="predicted"/>
<name>A0A9E3ZUJ1_9ENTE</name>
<comment type="caution">
    <text evidence="3">The sequence shown here is derived from an EMBL/GenBank/DDBJ whole genome shotgun (WGS) entry which is preliminary data.</text>
</comment>
<protein>
    <submittedName>
        <fullName evidence="3">Two-component system regulatory protein YycI</fullName>
    </submittedName>
</protein>
<dbReference type="Pfam" id="PF09648">
    <property type="entry name" value="YycI"/>
    <property type="match status" value="1"/>
</dbReference>
<evidence type="ECO:0000313" key="4">
    <source>
        <dbReference type="Proteomes" id="UP000813384"/>
    </source>
</evidence>
<dbReference type="AlphaFoldDB" id="A0A9E3ZUJ1"/>
<keyword evidence="1" id="KW-0472">Membrane</keyword>